<dbReference type="InterPro" id="IPR024752">
    <property type="entry name" value="Myb/SANT-like_dom"/>
</dbReference>
<protein>
    <recommendedName>
        <fullName evidence="2">Myb/SANT-like domain-containing protein</fullName>
    </recommendedName>
</protein>
<gene>
    <name evidence="3" type="ORF">Gotri_011596</name>
</gene>
<dbReference type="EMBL" id="JABEZW010000009">
    <property type="protein sequence ID" value="MBA0776631.1"/>
    <property type="molecule type" value="Genomic_DNA"/>
</dbReference>
<dbReference type="Pfam" id="PF12776">
    <property type="entry name" value="Myb_DNA-bind_3"/>
    <property type="match status" value="1"/>
</dbReference>
<dbReference type="Proteomes" id="UP000593568">
    <property type="component" value="Unassembled WGS sequence"/>
</dbReference>
<feature type="region of interest" description="Disordered" evidence="1">
    <location>
        <begin position="55"/>
        <end position="103"/>
    </location>
</feature>
<sequence length="123" mass="14112">MLKAKPNFELRIRRLKRDWAIIYDMLTGKDNSDFSWDEYRQLVVAKDVVWNSRGRREQPLRTPIESAASLGPKQDNEQNKVNNKPISKGGNMENGNNSDDYVENDPITQALLRDLNKLVGAPI</sequence>
<dbReference type="AlphaFoldDB" id="A0A7J9EUS0"/>
<accession>A0A7J9EUS0</accession>
<feature type="domain" description="Myb/SANT-like" evidence="2">
    <location>
        <begin position="5"/>
        <end position="51"/>
    </location>
</feature>
<evidence type="ECO:0000313" key="4">
    <source>
        <dbReference type="Proteomes" id="UP000593568"/>
    </source>
</evidence>
<dbReference type="PANTHER" id="PTHR46250">
    <property type="entry name" value="MYB/SANT-LIKE DNA-BINDING DOMAIN PROTEIN-RELATED"/>
    <property type="match status" value="1"/>
</dbReference>
<keyword evidence="4" id="KW-1185">Reference proteome</keyword>
<evidence type="ECO:0000259" key="2">
    <source>
        <dbReference type="Pfam" id="PF12776"/>
    </source>
</evidence>
<dbReference type="PANTHER" id="PTHR46250:SF17">
    <property type="entry name" value="MYB_SANT-LIKE DOMAIN-CONTAINING PROTEIN"/>
    <property type="match status" value="1"/>
</dbReference>
<evidence type="ECO:0000313" key="3">
    <source>
        <dbReference type="EMBL" id="MBA0776631.1"/>
    </source>
</evidence>
<organism evidence="3 4">
    <name type="scientific">Gossypium trilobum</name>
    <dbReference type="NCBI Taxonomy" id="34281"/>
    <lineage>
        <taxon>Eukaryota</taxon>
        <taxon>Viridiplantae</taxon>
        <taxon>Streptophyta</taxon>
        <taxon>Embryophyta</taxon>
        <taxon>Tracheophyta</taxon>
        <taxon>Spermatophyta</taxon>
        <taxon>Magnoliopsida</taxon>
        <taxon>eudicotyledons</taxon>
        <taxon>Gunneridae</taxon>
        <taxon>Pentapetalae</taxon>
        <taxon>rosids</taxon>
        <taxon>malvids</taxon>
        <taxon>Malvales</taxon>
        <taxon>Malvaceae</taxon>
        <taxon>Malvoideae</taxon>
        <taxon>Gossypium</taxon>
    </lineage>
</organism>
<name>A0A7J9EUS0_9ROSI</name>
<reference evidence="3 4" key="1">
    <citation type="journal article" date="2019" name="Genome Biol. Evol.">
        <title>Insights into the evolution of the New World diploid cottons (Gossypium, subgenus Houzingenia) based on genome sequencing.</title>
        <authorList>
            <person name="Grover C.E."/>
            <person name="Arick M.A. 2nd"/>
            <person name="Thrash A."/>
            <person name="Conover J.L."/>
            <person name="Sanders W.S."/>
            <person name="Peterson D.G."/>
            <person name="Frelichowski J.E."/>
            <person name="Scheffler J.A."/>
            <person name="Scheffler B.E."/>
            <person name="Wendel J.F."/>
        </authorList>
    </citation>
    <scope>NUCLEOTIDE SEQUENCE [LARGE SCALE GENOMIC DNA]</scope>
    <source>
        <strain evidence="3">8</strain>
        <tissue evidence="3">Leaf</tissue>
    </source>
</reference>
<proteinExistence type="predicted"/>
<comment type="caution">
    <text evidence="3">The sequence shown here is derived from an EMBL/GenBank/DDBJ whole genome shotgun (WGS) entry which is preliminary data.</text>
</comment>
<evidence type="ECO:0000256" key="1">
    <source>
        <dbReference type="SAM" id="MobiDB-lite"/>
    </source>
</evidence>